<evidence type="ECO:0000313" key="3">
    <source>
        <dbReference type="Proteomes" id="UP000287651"/>
    </source>
</evidence>
<accession>A0A426Y9L9</accession>
<dbReference type="EMBL" id="AMZH03013987">
    <property type="protein sequence ID" value="RRT48390.1"/>
    <property type="molecule type" value="Genomic_DNA"/>
</dbReference>
<name>A0A426Y9L9_ENSVE</name>
<protein>
    <submittedName>
        <fullName evidence="2">Uncharacterized protein</fullName>
    </submittedName>
</protein>
<evidence type="ECO:0000256" key="1">
    <source>
        <dbReference type="SAM" id="MobiDB-lite"/>
    </source>
</evidence>
<dbReference type="Proteomes" id="UP000287651">
    <property type="component" value="Unassembled WGS sequence"/>
</dbReference>
<feature type="compositionally biased region" description="Basic and acidic residues" evidence="1">
    <location>
        <begin position="60"/>
        <end position="78"/>
    </location>
</feature>
<evidence type="ECO:0000313" key="2">
    <source>
        <dbReference type="EMBL" id="RRT48390.1"/>
    </source>
</evidence>
<sequence>MSLRKRNPKQDQGCGDDIVELREELLGNIVHDGGGGATKAIKKKAKQLLDGQNPKKQQQKKKEKEKRNKNRIEEEQKQRSWAANPPPPLAQSYSFDASFTSAKGCCLLPPIMANPRGDLKAPKKPSNHNLLLRSLIERNDFYCKECNVHLR</sequence>
<dbReference type="AlphaFoldDB" id="A0A426Y9L9"/>
<reference evidence="2 3" key="1">
    <citation type="journal article" date="2014" name="Agronomy (Basel)">
        <title>A Draft Genome Sequence for Ensete ventricosum, the Drought-Tolerant Tree Against Hunger.</title>
        <authorList>
            <person name="Harrison J."/>
            <person name="Moore K.A."/>
            <person name="Paszkiewicz K."/>
            <person name="Jones T."/>
            <person name="Grant M."/>
            <person name="Ambacheew D."/>
            <person name="Muzemil S."/>
            <person name="Studholme D.J."/>
        </authorList>
    </citation>
    <scope>NUCLEOTIDE SEQUENCE [LARGE SCALE GENOMIC DNA]</scope>
</reference>
<comment type="caution">
    <text evidence="2">The sequence shown here is derived from an EMBL/GenBank/DDBJ whole genome shotgun (WGS) entry which is preliminary data.</text>
</comment>
<organism evidence="2 3">
    <name type="scientific">Ensete ventricosum</name>
    <name type="common">Abyssinian banana</name>
    <name type="synonym">Musa ensete</name>
    <dbReference type="NCBI Taxonomy" id="4639"/>
    <lineage>
        <taxon>Eukaryota</taxon>
        <taxon>Viridiplantae</taxon>
        <taxon>Streptophyta</taxon>
        <taxon>Embryophyta</taxon>
        <taxon>Tracheophyta</taxon>
        <taxon>Spermatophyta</taxon>
        <taxon>Magnoliopsida</taxon>
        <taxon>Liliopsida</taxon>
        <taxon>Zingiberales</taxon>
        <taxon>Musaceae</taxon>
        <taxon>Ensete</taxon>
    </lineage>
</organism>
<feature type="region of interest" description="Disordered" evidence="1">
    <location>
        <begin position="30"/>
        <end position="94"/>
    </location>
</feature>
<proteinExistence type="predicted"/>
<gene>
    <name evidence="2" type="ORF">B296_00038020</name>
</gene>